<evidence type="ECO:0000256" key="1">
    <source>
        <dbReference type="ARBA" id="ARBA00022679"/>
    </source>
</evidence>
<dbReference type="Gene3D" id="1.10.1070.20">
    <property type="match status" value="1"/>
</dbReference>
<keyword evidence="2" id="KW-0418">Kinase</keyword>
<protein>
    <recommendedName>
        <fullName evidence="3">HipA-like C-terminal domain-containing protein</fullName>
    </recommendedName>
</protein>
<dbReference type="InterPro" id="IPR012893">
    <property type="entry name" value="HipA-like_C"/>
</dbReference>
<evidence type="ECO:0000256" key="2">
    <source>
        <dbReference type="ARBA" id="ARBA00022777"/>
    </source>
</evidence>
<dbReference type="Proteomes" id="UP000000441">
    <property type="component" value="Chromosome"/>
</dbReference>
<feature type="domain" description="HipA-like C-terminal" evidence="3">
    <location>
        <begin position="20"/>
        <end position="222"/>
    </location>
</feature>
<organism evidence="4 5">
    <name type="scientific">Bacillus cereus (strain Q1)</name>
    <dbReference type="NCBI Taxonomy" id="361100"/>
    <lineage>
        <taxon>Bacteria</taxon>
        <taxon>Bacillati</taxon>
        <taxon>Bacillota</taxon>
        <taxon>Bacilli</taxon>
        <taxon>Bacillales</taxon>
        <taxon>Bacillaceae</taxon>
        <taxon>Bacillus</taxon>
        <taxon>Bacillus cereus group</taxon>
    </lineage>
</organism>
<dbReference type="EMBL" id="CP000227">
    <property type="protein sequence ID" value="ACM10989.1"/>
    <property type="molecule type" value="Genomic_DNA"/>
</dbReference>
<dbReference type="HOGENOM" id="CLU_076579_0_1_9"/>
<dbReference type="KEGG" id="bcq:BCQ_0517"/>
<dbReference type="GO" id="GO:0016301">
    <property type="term" value="F:kinase activity"/>
    <property type="evidence" value="ECO:0007669"/>
    <property type="project" value="UniProtKB-KW"/>
</dbReference>
<proteinExistence type="predicted"/>
<sequence>MELLEIKDISKWKIDNEKTASGTREKHWVKHPETGQLYLFKLPKAGTGEIWAEKIAAGVGTILGLETMDTEIAIYEGEQGILLKNFVEYGKEELFHGGDLLQPVVEEFDPRTLDDYNLDNIMQSLIPFNMEENFISICVFDALIANQDRHCENWGVIQRMGDVRFAPIYDNGASMGFNVAEEVIMACLKDEVRFKAFTNRSKTIIEVNGKRKPKIITLLDELKKRYPTYMQQNIEHISNLCYDNLLPVIDEVPHCIMSSNYKKWVVKLLLYRAKWLEQWYKGAV</sequence>
<evidence type="ECO:0000259" key="3">
    <source>
        <dbReference type="Pfam" id="PF07804"/>
    </source>
</evidence>
<accession>B9J2S0</accession>
<gene>
    <name evidence="4" type="ordered locus">BCQ_0517</name>
</gene>
<evidence type="ECO:0000313" key="4">
    <source>
        <dbReference type="EMBL" id="ACM10989.1"/>
    </source>
</evidence>
<dbReference type="Pfam" id="PF07804">
    <property type="entry name" value="HipA_C"/>
    <property type="match status" value="1"/>
</dbReference>
<reference evidence="4 5" key="1">
    <citation type="journal article" date="2009" name="J. Bacteriol.">
        <title>Complete genome sequence of the extremophilic Bacillus cereus strain Q1 with industrial applications.</title>
        <authorList>
            <person name="Xiong Z."/>
            <person name="Jiang Y."/>
            <person name="Qi D."/>
            <person name="Lu H."/>
            <person name="Yang F."/>
            <person name="Yang J."/>
            <person name="Chen L."/>
            <person name="Sun L."/>
            <person name="Xu X."/>
            <person name="Xue Y."/>
            <person name="Zhu Y."/>
            <person name="Jin Q."/>
        </authorList>
    </citation>
    <scope>NUCLEOTIDE SEQUENCE [LARGE SCALE GENOMIC DNA]</scope>
    <source>
        <strain evidence="4 5">Q1</strain>
    </source>
</reference>
<dbReference type="AlphaFoldDB" id="B9J2S0"/>
<name>B9J2S0_BACCQ</name>
<keyword evidence="1" id="KW-0808">Transferase</keyword>
<evidence type="ECO:0000313" key="5">
    <source>
        <dbReference type="Proteomes" id="UP000000441"/>
    </source>
</evidence>